<proteinExistence type="predicted"/>
<keyword evidence="7" id="KW-1185">Reference proteome</keyword>
<evidence type="ECO:0000256" key="5">
    <source>
        <dbReference type="SAM" id="Phobius"/>
    </source>
</evidence>
<dbReference type="EMBL" id="AWUE01016924">
    <property type="protein sequence ID" value="OMO88978.1"/>
    <property type="molecule type" value="Genomic_DNA"/>
</dbReference>
<evidence type="ECO:0000256" key="1">
    <source>
        <dbReference type="ARBA" id="ARBA00022692"/>
    </source>
</evidence>
<keyword evidence="1 5" id="KW-0812">Transmembrane</keyword>
<dbReference type="AlphaFoldDB" id="A0A1R3J2C1"/>
<protein>
    <submittedName>
        <fullName evidence="6">Uncharacterized protein</fullName>
    </submittedName>
</protein>
<sequence length="148" mass="15994">MEADEQQQQQENEGSGKKNKRKVTISYEGLKPYGMCIFVGRMEALDIGKHSAQAKVGGTLVALPGATLMILYKGPAALTVKKHPAPITLTALTCLSGTILSAIMAAALDHKASSWRLSWDINLIAVLYTEKEKEKKVLEVAAIPTQSQ</sequence>
<name>A0A1R3J2C1_9ROSI</name>
<dbReference type="Proteomes" id="UP000187203">
    <property type="component" value="Unassembled WGS sequence"/>
</dbReference>
<evidence type="ECO:0000256" key="3">
    <source>
        <dbReference type="ARBA" id="ARBA00023136"/>
    </source>
</evidence>
<comment type="caution">
    <text evidence="6">The sequence shown here is derived from an EMBL/GenBank/DDBJ whole genome shotgun (WGS) entry which is preliminary data.</text>
</comment>
<feature type="transmembrane region" description="Helical" evidence="5">
    <location>
        <begin position="56"/>
        <end position="75"/>
    </location>
</feature>
<evidence type="ECO:0000256" key="2">
    <source>
        <dbReference type="ARBA" id="ARBA00022989"/>
    </source>
</evidence>
<gene>
    <name evidence="6" type="ORF">COLO4_20000</name>
</gene>
<evidence type="ECO:0000313" key="6">
    <source>
        <dbReference type="EMBL" id="OMO88978.1"/>
    </source>
</evidence>
<keyword evidence="3 5" id="KW-0472">Membrane</keyword>
<feature type="transmembrane region" description="Helical" evidence="5">
    <location>
        <begin position="87"/>
        <end position="108"/>
    </location>
</feature>
<dbReference type="GO" id="GO:0016020">
    <property type="term" value="C:membrane"/>
    <property type="evidence" value="ECO:0007669"/>
    <property type="project" value="InterPro"/>
</dbReference>
<accession>A0A1R3J2C1</accession>
<dbReference type="PANTHER" id="PTHR31218">
    <property type="entry name" value="WAT1-RELATED PROTEIN"/>
    <property type="match status" value="1"/>
</dbReference>
<evidence type="ECO:0000313" key="7">
    <source>
        <dbReference type="Proteomes" id="UP000187203"/>
    </source>
</evidence>
<feature type="compositionally biased region" description="Low complexity" evidence="4">
    <location>
        <begin position="1"/>
        <end position="11"/>
    </location>
</feature>
<feature type="region of interest" description="Disordered" evidence="4">
    <location>
        <begin position="1"/>
        <end position="21"/>
    </location>
</feature>
<evidence type="ECO:0000256" key="4">
    <source>
        <dbReference type="SAM" id="MobiDB-lite"/>
    </source>
</evidence>
<dbReference type="OrthoDB" id="1931790at2759"/>
<reference evidence="7" key="1">
    <citation type="submission" date="2013-09" db="EMBL/GenBank/DDBJ databases">
        <title>Corchorus olitorius genome sequencing.</title>
        <authorList>
            <person name="Alam M."/>
            <person name="Haque M.S."/>
            <person name="Islam M.S."/>
            <person name="Emdad E.M."/>
            <person name="Islam M.M."/>
            <person name="Ahmed B."/>
            <person name="Halim A."/>
            <person name="Hossen Q.M.M."/>
            <person name="Hossain M.Z."/>
            <person name="Ahmed R."/>
            <person name="Khan M.M."/>
            <person name="Islam R."/>
            <person name="Rashid M.M."/>
            <person name="Khan S.A."/>
            <person name="Rahman M.S."/>
            <person name="Alam M."/>
            <person name="Yahiya A.S."/>
            <person name="Khan M.S."/>
            <person name="Azam M.S."/>
            <person name="Haque T."/>
            <person name="Lashkar M.Z.H."/>
            <person name="Akhand A.I."/>
            <person name="Morshed G."/>
            <person name="Roy S."/>
            <person name="Uddin K.S."/>
            <person name="Rabeya T."/>
            <person name="Hossain A.S."/>
            <person name="Chowdhury A."/>
            <person name="Snigdha A.R."/>
            <person name="Mortoza M.S."/>
            <person name="Matin S.A."/>
            <person name="Hoque S.M.E."/>
            <person name="Islam M.K."/>
            <person name="Roy D.K."/>
            <person name="Haider R."/>
            <person name="Moosa M.M."/>
            <person name="Elias S.M."/>
            <person name="Hasan A.M."/>
            <person name="Jahan S."/>
            <person name="Shafiuddin M."/>
            <person name="Mahmood N."/>
            <person name="Shommy N.S."/>
        </authorList>
    </citation>
    <scope>NUCLEOTIDE SEQUENCE [LARGE SCALE GENOMIC DNA]</scope>
    <source>
        <strain evidence="7">cv. O-4</strain>
    </source>
</reference>
<dbReference type="InterPro" id="IPR030184">
    <property type="entry name" value="WAT1-related"/>
</dbReference>
<dbReference type="GO" id="GO:0022857">
    <property type="term" value="F:transmembrane transporter activity"/>
    <property type="evidence" value="ECO:0007669"/>
    <property type="project" value="InterPro"/>
</dbReference>
<organism evidence="6 7">
    <name type="scientific">Corchorus olitorius</name>
    <dbReference type="NCBI Taxonomy" id="93759"/>
    <lineage>
        <taxon>Eukaryota</taxon>
        <taxon>Viridiplantae</taxon>
        <taxon>Streptophyta</taxon>
        <taxon>Embryophyta</taxon>
        <taxon>Tracheophyta</taxon>
        <taxon>Spermatophyta</taxon>
        <taxon>Magnoliopsida</taxon>
        <taxon>eudicotyledons</taxon>
        <taxon>Gunneridae</taxon>
        <taxon>Pentapetalae</taxon>
        <taxon>rosids</taxon>
        <taxon>malvids</taxon>
        <taxon>Malvales</taxon>
        <taxon>Malvaceae</taxon>
        <taxon>Grewioideae</taxon>
        <taxon>Apeibeae</taxon>
        <taxon>Corchorus</taxon>
    </lineage>
</organism>
<keyword evidence="2 5" id="KW-1133">Transmembrane helix</keyword>
<dbReference type="STRING" id="93759.A0A1R3J2C1"/>